<dbReference type="EMBL" id="JBHRYN010000069">
    <property type="protein sequence ID" value="MFC3703020.1"/>
    <property type="molecule type" value="Genomic_DNA"/>
</dbReference>
<name>A0ABV7WUP7_9GAMM</name>
<accession>A0ABV7WUP7</accession>
<gene>
    <name evidence="1" type="ORF">ACFOND_15420</name>
</gene>
<dbReference type="InterPro" id="IPR014984">
    <property type="entry name" value="HopJ"/>
</dbReference>
<sequence length="114" mass="12644">MTLKELLAVLHTNPESLVFSQVLEAIDSDFEFTPSAFTNGKVHSQASENQGSCKVFAFANQAGLSQAHTLKLFAEHYTEVLENVNGTSHQNIRAFMKSGWKGISFEKKNVLVKK</sequence>
<dbReference type="Gene3D" id="3.20.160.10">
    <property type="entry name" value="vpa0580 domain like"/>
    <property type="match status" value="1"/>
</dbReference>
<dbReference type="InterPro" id="IPR038604">
    <property type="entry name" value="HopJ_sf"/>
</dbReference>
<reference evidence="2" key="1">
    <citation type="journal article" date="2019" name="Int. J. Syst. Evol. Microbiol.">
        <title>The Global Catalogue of Microorganisms (GCM) 10K type strain sequencing project: providing services to taxonomists for standard genome sequencing and annotation.</title>
        <authorList>
            <consortium name="The Broad Institute Genomics Platform"/>
            <consortium name="The Broad Institute Genome Sequencing Center for Infectious Disease"/>
            <person name="Wu L."/>
            <person name="Ma J."/>
        </authorList>
    </citation>
    <scope>NUCLEOTIDE SEQUENCE [LARGE SCALE GENOMIC DNA]</scope>
    <source>
        <strain evidence="2">CECT 8288</strain>
    </source>
</reference>
<proteinExistence type="predicted"/>
<dbReference type="Proteomes" id="UP001595710">
    <property type="component" value="Unassembled WGS sequence"/>
</dbReference>
<evidence type="ECO:0000313" key="2">
    <source>
        <dbReference type="Proteomes" id="UP001595710"/>
    </source>
</evidence>
<dbReference type="Pfam" id="PF08888">
    <property type="entry name" value="HopJ"/>
    <property type="match status" value="1"/>
</dbReference>
<protein>
    <submittedName>
        <fullName evidence="1">HopJ type III effector protein</fullName>
    </submittedName>
</protein>
<comment type="caution">
    <text evidence="1">The sequence shown here is derived from an EMBL/GenBank/DDBJ whole genome shotgun (WGS) entry which is preliminary data.</text>
</comment>
<organism evidence="1 2">
    <name type="scientific">Reinekea marina</name>
    <dbReference type="NCBI Taxonomy" id="1310421"/>
    <lineage>
        <taxon>Bacteria</taxon>
        <taxon>Pseudomonadati</taxon>
        <taxon>Pseudomonadota</taxon>
        <taxon>Gammaproteobacteria</taxon>
        <taxon>Oceanospirillales</taxon>
        <taxon>Saccharospirillaceae</taxon>
        <taxon>Reinekea</taxon>
    </lineage>
</organism>
<evidence type="ECO:0000313" key="1">
    <source>
        <dbReference type="EMBL" id="MFC3703020.1"/>
    </source>
</evidence>
<keyword evidence="2" id="KW-1185">Reference proteome</keyword>
<dbReference type="RefSeq" id="WP_377363490.1">
    <property type="nucleotide sequence ID" value="NZ_JBHRYN010000069.1"/>
</dbReference>